<organism evidence="1 2">
    <name type="scientific">Tunturiibacter lichenicola</name>
    <dbReference type="NCBI Taxonomy" id="2051959"/>
    <lineage>
        <taxon>Bacteria</taxon>
        <taxon>Pseudomonadati</taxon>
        <taxon>Acidobacteriota</taxon>
        <taxon>Terriglobia</taxon>
        <taxon>Terriglobales</taxon>
        <taxon>Acidobacteriaceae</taxon>
        <taxon>Tunturiibacter</taxon>
    </lineage>
</organism>
<proteinExistence type="predicted"/>
<evidence type="ECO:0000313" key="2">
    <source>
        <dbReference type="Proteomes" id="UP000534186"/>
    </source>
</evidence>
<reference evidence="1 2" key="1">
    <citation type="submission" date="2020-07" db="EMBL/GenBank/DDBJ databases">
        <title>Genomic Encyclopedia of Type Strains, Phase IV (KMG-V): Genome sequencing to study the core and pangenomes of soil and plant-associated prokaryotes.</title>
        <authorList>
            <person name="Whitman W."/>
        </authorList>
    </citation>
    <scope>NUCLEOTIDE SEQUENCE [LARGE SCALE GENOMIC DNA]</scope>
    <source>
        <strain evidence="1 2">M8UP30</strain>
    </source>
</reference>
<gene>
    <name evidence="1" type="ORF">HDF12_001993</name>
</gene>
<evidence type="ECO:0000313" key="1">
    <source>
        <dbReference type="EMBL" id="NYF51628.1"/>
    </source>
</evidence>
<dbReference type="Proteomes" id="UP000534186">
    <property type="component" value="Unassembled WGS sequence"/>
</dbReference>
<comment type="caution">
    <text evidence="1">The sequence shown here is derived from an EMBL/GenBank/DDBJ whole genome shotgun (WGS) entry which is preliminary data.</text>
</comment>
<name>A0A7Y9T2G0_9BACT</name>
<dbReference type="EMBL" id="JACCCV010000001">
    <property type="protein sequence ID" value="NYF51628.1"/>
    <property type="molecule type" value="Genomic_DNA"/>
</dbReference>
<sequence length="41" mass="4848">MDNPFTPRGQSRDPILEHERPMEVADDLLKVIHSTTRLRFK</sequence>
<dbReference type="AlphaFoldDB" id="A0A7Y9T2G0"/>
<protein>
    <submittedName>
        <fullName evidence="1">Uncharacterized protein</fullName>
    </submittedName>
</protein>
<accession>A0A7Y9T2G0</accession>